<feature type="domain" description="Restriction endonuclease type II-like" evidence="1">
    <location>
        <begin position="161"/>
        <end position="232"/>
    </location>
</feature>
<dbReference type="EMBL" id="DTHG01000105">
    <property type="protein sequence ID" value="HGW92628.1"/>
    <property type="molecule type" value="Genomic_DNA"/>
</dbReference>
<dbReference type="Gene3D" id="3.40.960.10">
    <property type="entry name" value="VSR Endonuclease"/>
    <property type="match status" value="1"/>
</dbReference>
<sequence>MNEVIPALVGIVPRKELWDIIKNEKWYHIPVQSAPKNILNIKYLGFYFPSIFGEKLRYKVIYYSAVKEIEVKKRIELFPDEEEHPRRNLDYYQIHIGEIEELKKTIISKRFRRIVHIPTTFKKLITAEEINDLFNTSPLEDKMYIRLKMINVFPERQYVVNIRKTTYFLDFCVFCKDGNIDIECDGERYHTMPESLTKDRIRNNNLTSYGWSVLRFSSSEINREINLCLEIVKKTINTLGGLSDL</sequence>
<proteinExistence type="predicted"/>
<reference evidence="2" key="1">
    <citation type="journal article" date="2020" name="mSystems">
        <title>Genome- and Community-Level Interaction Insights into Carbon Utilization and Element Cycling Functions of Hydrothermarchaeota in Hydrothermal Sediment.</title>
        <authorList>
            <person name="Zhou Z."/>
            <person name="Liu Y."/>
            <person name="Xu W."/>
            <person name="Pan J."/>
            <person name="Luo Z.H."/>
            <person name="Li M."/>
        </authorList>
    </citation>
    <scope>NUCLEOTIDE SEQUENCE [LARGE SCALE GENOMIC DNA]</scope>
    <source>
        <strain evidence="2">SpSt-780</strain>
    </source>
</reference>
<name>A0A7C4YSZ3_UNCW3</name>
<dbReference type="Pfam" id="PF18741">
    <property type="entry name" value="MTES_1575"/>
    <property type="match status" value="1"/>
</dbReference>
<dbReference type="AlphaFoldDB" id="A0A7C4YSZ3"/>
<organism evidence="2">
    <name type="scientific">candidate division WOR-3 bacterium</name>
    <dbReference type="NCBI Taxonomy" id="2052148"/>
    <lineage>
        <taxon>Bacteria</taxon>
        <taxon>Bacteria division WOR-3</taxon>
    </lineage>
</organism>
<protein>
    <submittedName>
        <fullName evidence="2">DUF559 domain-containing protein</fullName>
    </submittedName>
</protein>
<accession>A0A7C4YSZ3</accession>
<dbReference type="SUPFAM" id="SSF52980">
    <property type="entry name" value="Restriction endonuclease-like"/>
    <property type="match status" value="1"/>
</dbReference>
<comment type="caution">
    <text evidence="2">The sequence shown here is derived from an EMBL/GenBank/DDBJ whole genome shotgun (WGS) entry which is preliminary data.</text>
</comment>
<evidence type="ECO:0000259" key="1">
    <source>
        <dbReference type="Pfam" id="PF18741"/>
    </source>
</evidence>
<dbReference type="InterPro" id="IPR049468">
    <property type="entry name" value="Restrct_endonuc-II-like_dom"/>
</dbReference>
<gene>
    <name evidence="2" type="ORF">ENV67_08855</name>
</gene>
<evidence type="ECO:0000313" key="2">
    <source>
        <dbReference type="EMBL" id="HGW92628.1"/>
    </source>
</evidence>
<dbReference type="InterPro" id="IPR011335">
    <property type="entry name" value="Restrct_endonuc-II-like"/>
</dbReference>